<dbReference type="eggNOG" id="ENOG50334DW">
    <property type="taxonomic scope" value="Bacteria"/>
</dbReference>
<keyword evidence="1" id="KW-0472">Membrane</keyword>
<dbReference type="HOGENOM" id="CLU_143404_0_0_9"/>
<feature type="transmembrane region" description="Helical" evidence="1">
    <location>
        <begin position="74"/>
        <end position="99"/>
    </location>
</feature>
<feature type="transmembrane region" description="Helical" evidence="1">
    <location>
        <begin position="119"/>
        <end position="137"/>
    </location>
</feature>
<dbReference type="EMBL" id="ADLQ01000054">
    <property type="protein sequence ID" value="EGA93618.1"/>
    <property type="molecule type" value="Genomic_DNA"/>
</dbReference>
<evidence type="ECO:0000256" key="1">
    <source>
        <dbReference type="SAM" id="Phobius"/>
    </source>
</evidence>
<evidence type="ECO:0008006" key="4">
    <source>
        <dbReference type="Google" id="ProtNLM"/>
    </source>
</evidence>
<dbReference type="InterPro" id="IPR008338">
    <property type="entry name" value="Capsule_biosynth_CapC"/>
</dbReference>
<dbReference type="STRING" id="1512.GCA_900049235_02702"/>
<dbReference type="AlphaFoldDB" id="E7GNK9"/>
<sequence>MAPMNDILLLGIFLSLIFTELTDLSPGGIIVPAYFAMYAYDWKRLLGTIILALLCMLIVHFMSKYMILYGRRRYAVYIMTGVLLKFLIGSMGAGVSFSIGSLIPGILGRDMEKQGIPKTLIALGIVTLLIRLIYIIVR</sequence>
<keyword evidence="1" id="KW-0812">Transmembrane</keyword>
<gene>
    <name evidence="2" type="ORF">HMPREF9474_02504</name>
</gene>
<proteinExistence type="predicted"/>
<keyword evidence="1" id="KW-1133">Transmembrane helix</keyword>
<reference evidence="2 3" key="1">
    <citation type="submission" date="2010-12" db="EMBL/GenBank/DDBJ databases">
        <title>The Genome Sequence of Clostridium symbiosum strain WAL-14163.</title>
        <authorList>
            <person name="Earl A."/>
            <person name="Ward D."/>
            <person name="Feldgarden M."/>
            <person name="Gevers D."/>
            <person name="Finegold S.M."/>
            <person name="Summanen P.H."/>
            <person name="Molitoris D.R."/>
            <person name="Vaisanen M.L."/>
            <person name="Daigneault M."/>
            <person name="Young S.K."/>
            <person name="Zeng Q."/>
            <person name="Gargeya S."/>
            <person name="Fitzgerald M."/>
            <person name="Haas B."/>
            <person name="Abouelleil A."/>
            <person name="Alvarado L."/>
            <person name="Arachchi H.M."/>
            <person name="Berlin A."/>
            <person name="Brown A."/>
            <person name="Chapman S.B."/>
            <person name="Chen Z."/>
            <person name="Dunbar C."/>
            <person name="Freedman E."/>
            <person name="Gearin G."/>
            <person name="Gellesch M."/>
            <person name="Goldberg J."/>
            <person name="Griggs A."/>
            <person name="Gujja S."/>
            <person name="Heilman E."/>
            <person name="Heiman D."/>
            <person name="Howarth C."/>
            <person name="Larson L."/>
            <person name="Lui A."/>
            <person name="MacDonald P.J.P."/>
            <person name="Mehta T."/>
            <person name="Montmayeur A."/>
            <person name="Murphy C."/>
            <person name="Neiman D."/>
            <person name="Pearson M."/>
            <person name="Priest M."/>
            <person name="Roberts A."/>
            <person name="Saif S."/>
            <person name="Shea T."/>
            <person name="Shenoy N."/>
            <person name="Sisk P."/>
            <person name="Stolte C."/>
            <person name="Sykes S."/>
            <person name="White J."/>
            <person name="Yandava C."/>
            <person name="Nusbaum C."/>
            <person name="Birren B."/>
        </authorList>
    </citation>
    <scope>NUCLEOTIDE SEQUENCE [LARGE SCALE GENOMIC DNA]</scope>
    <source>
        <strain evidence="2 3">WAL-14163</strain>
    </source>
</reference>
<dbReference type="GO" id="GO:0016020">
    <property type="term" value="C:membrane"/>
    <property type="evidence" value="ECO:0007669"/>
    <property type="project" value="InterPro"/>
</dbReference>
<keyword evidence="3" id="KW-1185">Reference proteome</keyword>
<dbReference type="NCBIfam" id="TIGR04011">
    <property type="entry name" value="poly_gGlu_PgsC"/>
    <property type="match status" value="1"/>
</dbReference>
<comment type="caution">
    <text evidence="2">The sequence shown here is derived from an EMBL/GenBank/DDBJ whole genome shotgun (WGS) entry which is preliminary data.</text>
</comment>
<evidence type="ECO:0000313" key="3">
    <source>
        <dbReference type="Proteomes" id="UP000002970"/>
    </source>
</evidence>
<evidence type="ECO:0000313" key="2">
    <source>
        <dbReference type="EMBL" id="EGA93618.1"/>
    </source>
</evidence>
<name>E7GNK9_CLOS6</name>
<feature type="transmembrane region" description="Helical" evidence="1">
    <location>
        <begin position="45"/>
        <end position="62"/>
    </location>
</feature>
<organism evidence="2 3">
    <name type="scientific">Clostridium symbiosum (strain WAL-14163)</name>
    <dbReference type="NCBI Taxonomy" id="742740"/>
    <lineage>
        <taxon>Bacteria</taxon>
        <taxon>Bacillati</taxon>
        <taxon>Bacillota</taxon>
        <taxon>Clostridia</taxon>
        <taxon>Lachnospirales</taxon>
        <taxon>Lachnospiraceae</taxon>
        <taxon>Otoolea</taxon>
    </lineage>
</organism>
<protein>
    <recommendedName>
        <fullName evidence="4">Poly-gamma-glutamate biosynthesis protein PgsC</fullName>
    </recommendedName>
</protein>
<dbReference type="GO" id="GO:0045227">
    <property type="term" value="P:capsule polysaccharide biosynthetic process"/>
    <property type="evidence" value="ECO:0007669"/>
    <property type="project" value="InterPro"/>
</dbReference>
<dbReference type="Pfam" id="PF14102">
    <property type="entry name" value="Caps_synth_CapC"/>
    <property type="match status" value="1"/>
</dbReference>
<dbReference type="Proteomes" id="UP000002970">
    <property type="component" value="Unassembled WGS sequence"/>
</dbReference>
<accession>E7GNK9</accession>
<dbReference type="PRINTS" id="PR01759">
    <property type="entry name" value="CAPSULEPROTC"/>
</dbReference>